<keyword evidence="1" id="KW-0472">Membrane</keyword>
<dbReference type="Pfam" id="PF06580">
    <property type="entry name" value="His_kinase"/>
    <property type="match status" value="1"/>
</dbReference>
<dbReference type="PANTHER" id="PTHR34220:SF7">
    <property type="entry name" value="SENSOR HISTIDINE KINASE YPDA"/>
    <property type="match status" value="1"/>
</dbReference>
<reference evidence="3 4" key="1">
    <citation type="submission" date="2017-10" db="EMBL/GenBank/DDBJ databases">
        <title>Novel microbial diversity and functional potential in the marine mammal oral microbiome.</title>
        <authorList>
            <person name="Dudek N.K."/>
            <person name="Sun C.L."/>
            <person name="Burstein D."/>
            <person name="Kantor R.S."/>
            <person name="Aliaga Goltsman D.S."/>
            <person name="Bik E.M."/>
            <person name="Thomas B.C."/>
            <person name="Banfield J.F."/>
            <person name="Relman D.A."/>
        </authorList>
    </citation>
    <scope>NUCLEOTIDE SEQUENCE [LARGE SCALE GENOMIC DNA]</scope>
    <source>
        <strain evidence="3">DOLJORAL78_50_517</strain>
    </source>
</reference>
<dbReference type="AlphaFoldDB" id="A0A2G6PFU0"/>
<keyword evidence="3" id="KW-0418">Kinase</keyword>
<evidence type="ECO:0000256" key="1">
    <source>
        <dbReference type="SAM" id="Phobius"/>
    </source>
</evidence>
<dbReference type="GO" id="GO:0016020">
    <property type="term" value="C:membrane"/>
    <property type="evidence" value="ECO:0007669"/>
    <property type="project" value="InterPro"/>
</dbReference>
<accession>A0A2G6PFU0</accession>
<feature type="transmembrane region" description="Helical" evidence="1">
    <location>
        <begin position="28"/>
        <end position="47"/>
    </location>
</feature>
<feature type="transmembrane region" description="Helical" evidence="1">
    <location>
        <begin position="90"/>
        <end position="112"/>
    </location>
</feature>
<dbReference type="GO" id="GO:0000155">
    <property type="term" value="F:phosphorelay sensor kinase activity"/>
    <property type="evidence" value="ECO:0007669"/>
    <property type="project" value="InterPro"/>
</dbReference>
<evidence type="ECO:0000259" key="2">
    <source>
        <dbReference type="Pfam" id="PF06580"/>
    </source>
</evidence>
<proteinExistence type="predicted"/>
<keyword evidence="1" id="KW-0812">Transmembrane</keyword>
<feature type="transmembrane region" description="Helical" evidence="1">
    <location>
        <begin position="59"/>
        <end position="78"/>
    </location>
</feature>
<dbReference type="EMBL" id="PDTV01000007">
    <property type="protein sequence ID" value="PIE83110.1"/>
    <property type="molecule type" value="Genomic_DNA"/>
</dbReference>
<keyword evidence="1" id="KW-1133">Transmembrane helix</keyword>
<comment type="caution">
    <text evidence="3">The sequence shown here is derived from an EMBL/GenBank/DDBJ whole genome shotgun (WGS) entry which is preliminary data.</text>
</comment>
<dbReference type="Gene3D" id="3.30.565.10">
    <property type="entry name" value="Histidine kinase-like ATPase, C-terminal domain"/>
    <property type="match status" value="1"/>
</dbReference>
<feature type="domain" description="Signal transduction histidine kinase internal region" evidence="2">
    <location>
        <begin position="163"/>
        <end position="240"/>
    </location>
</feature>
<name>A0A2G6PFU0_9GAMM</name>
<dbReference type="InterPro" id="IPR010559">
    <property type="entry name" value="Sig_transdc_His_kin_internal"/>
</dbReference>
<feature type="transmembrane region" description="Helical" evidence="1">
    <location>
        <begin position="132"/>
        <end position="148"/>
    </location>
</feature>
<evidence type="ECO:0000313" key="4">
    <source>
        <dbReference type="Proteomes" id="UP000229278"/>
    </source>
</evidence>
<gene>
    <name evidence="3" type="ORF">CSA09_03320</name>
</gene>
<keyword evidence="3" id="KW-0808">Transferase</keyword>
<evidence type="ECO:0000313" key="3">
    <source>
        <dbReference type="EMBL" id="PIE83110.1"/>
    </source>
</evidence>
<dbReference type="PANTHER" id="PTHR34220">
    <property type="entry name" value="SENSOR HISTIDINE KINASE YPDA"/>
    <property type="match status" value="1"/>
</dbReference>
<sequence length="358" mass="39911">MPPQSSQYTRLSPAAPYFLPDFCVPQTLFLFILSIELLALVLALVPGQGWSRFWIDLNNISFVCQSIGIISAVTLCQIRPRLIALSTPLATLAVLVLTQAAIMVVTGLTLWATDYSMTWVHFVENIPVLGRNLAIGAIVTLVALRYLYVQHQWQQSVEARTHARIQALQARIHPHFLFNTFNTIASLIQTRPDQAEQAVLDLADLLRSALACQEQVPLGDELELTRRYLAIEQLRLGERLQVKWQLDDELPMTMPFPSLLLQPLVENAVRHGIQTLPDGGCLGIKITKTDAQQGSLQFTISNPRQVKAGDSPPTGQGYAQANIRQRLALIFGQSCRLEVVDAADHYRVMFIVPVQSRS</sequence>
<dbReference type="Proteomes" id="UP000229278">
    <property type="component" value="Unassembled WGS sequence"/>
</dbReference>
<dbReference type="InterPro" id="IPR050640">
    <property type="entry name" value="Bact_2-comp_sensor_kinase"/>
</dbReference>
<dbReference type="SUPFAM" id="SSF55874">
    <property type="entry name" value="ATPase domain of HSP90 chaperone/DNA topoisomerase II/histidine kinase"/>
    <property type="match status" value="1"/>
</dbReference>
<dbReference type="InterPro" id="IPR036890">
    <property type="entry name" value="HATPase_C_sf"/>
</dbReference>
<protein>
    <submittedName>
        <fullName evidence="3">Sensor histidine kinase</fullName>
    </submittedName>
</protein>
<organism evidence="3 4">
    <name type="scientific">Candidatus Contendibacter odensensis</name>
    <dbReference type="NCBI Taxonomy" id="1400860"/>
    <lineage>
        <taxon>Bacteria</taxon>
        <taxon>Pseudomonadati</taxon>
        <taxon>Pseudomonadota</taxon>
        <taxon>Gammaproteobacteria</taxon>
        <taxon>Candidatus Competibacteraceae</taxon>
        <taxon>Candidatus Contendibacter</taxon>
    </lineage>
</organism>